<comment type="similarity">
    <text evidence="1">Belongs to the universal ribosomal protein uS13 family.</text>
</comment>
<evidence type="ECO:0000256" key="3">
    <source>
        <dbReference type="ARBA" id="ARBA00023274"/>
    </source>
</evidence>
<organism evidence="4">
    <name type="scientific">Nephromyces sp. ex Molgula occidentalis</name>
    <dbReference type="NCBI Taxonomy" id="2544991"/>
    <lineage>
        <taxon>Eukaryota</taxon>
        <taxon>Sar</taxon>
        <taxon>Alveolata</taxon>
        <taxon>Apicomplexa</taxon>
        <taxon>Aconoidasida</taxon>
        <taxon>Nephromycida</taxon>
        <taxon>Nephromyces</taxon>
    </lineage>
</organism>
<keyword evidence="2 4" id="KW-0689">Ribosomal protein</keyword>
<dbReference type="GO" id="GO:0005840">
    <property type="term" value="C:ribosome"/>
    <property type="evidence" value="ECO:0007669"/>
    <property type="project" value="UniProtKB-KW"/>
</dbReference>
<protein>
    <submittedName>
        <fullName evidence="4">30S ribosomal protein S13</fullName>
    </submittedName>
</protein>
<reference evidence="4" key="1">
    <citation type="journal article" date="2019" name="Genome Biol. Evol.">
        <title>Nephromyces represents a diverse and novel lineage of the Apicomplexa that has retained apicoplasts.</title>
        <authorList>
            <person name="Munoz-Gomez S.A."/>
            <person name="Durnin K."/>
            <person name="Eme L."/>
            <person name="Paight C."/>
            <person name="Lane C.E."/>
            <person name="Saffo M.B."/>
            <person name="Slamovits C.H."/>
        </authorList>
    </citation>
    <scope>NUCLEOTIDE SEQUENCE</scope>
    <source>
        <strain evidence="4">638</strain>
    </source>
</reference>
<dbReference type="GO" id="GO:0003676">
    <property type="term" value="F:nucleic acid binding"/>
    <property type="evidence" value="ECO:0007669"/>
    <property type="project" value="InterPro"/>
</dbReference>
<sequence length="110" mass="13158">MNINLIICNYVQKSKGLAQYNKNLLTLINHLTFKFKSNNKEIKINWLGFKINLFRLQFWVNTRLVREFMKQKKFKFNNQSKKGLKLKNHLPIRGQKTKTNAKTALKLNYI</sequence>
<evidence type="ECO:0000313" key="4">
    <source>
        <dbReference type="EMBL" id="QEM01714.1"/>
    </source>
</evidence>
<dbReference type="InterPro" id="IPR027437">
    <property type="entry name" value="Rbsml_uS13_C"/>
</dbReference>
<dbReference type="GO" id="GO:1990904">
    <property type="term" value="C:ribonucleoprotein complex"/>
    <property type="evidence" value="ECO:0007669"/>
    <property type="project" value="UniProtKB-KW"/>
</dbReference>
<dbReference type="PROSITE" id="PS50159">
    <property type="entry name" value="RIBOSOMAL_S13_2"/>
    <property type="match status" value="1"/>
</dbReference>
<dbReference type="InterPro" id="IPR010979">
    <property type="entry name" value="Ribosomal_uS13-like_H2TH"/>
</dbReference>
<proteinExistence type="inferred from homology"/>
<accession>A0A5C1H879</accession>
<gene>
    <name evidence="4" type="primary">rps13</name>
</gene>
<evidence type="ECO:0000256" key="1">
    <source>
        <dbReference type="ARBA" id="ARBA00008080"/>
    </source>
</evidence>
<dbReference type="Gene3D" id="4.10.910.10">
    <property type="entry name" value="30s ribosomal protein s13, domain 2"/>
    <property type="match status" value="1"/>
</dbReference>
<keyword evidence="3" id="KW-0687">Ribonucleoprotein</keyword>
<name>A0A5C1H879_9APIC</name>
<dbReference type="AlphaFoldDB" id="A0A5C1H879"/>
<dbReference type="EMBL" id="MK573204">
    <property type="protein sequence ID" value="QEM01714.1"/>
    <property type="molecule type" value="Genomic_DNA"/>
</dbReference>
<evidence type="ECO:0000256" key="2">
    <source>
        <dbReference type="ARBA" id="ARBA00022980"/>
    </source>
</evidence>
<dbReference type="SUPFAM" id="SSF46946">
    <property type="entry name" value="S13-like H2TH domain"/>
    <property type="match status" value="1"/>
</dbReference>